<dbReference type="Proteomes" id="UP000252081">
    <property type="component" value="Unassembled WGS sequence"/>
</dbReference>
<proteinExistence type="predicted"/>
<dbReference type="EMBL" id="QNQU01000002">
    <property type="protein sequence ID" value="RBQ11391.1"/>
    <property type="molecule type" value="Genomic_DNA"/>
</dbReference>
<evidence type="ECO:0000313" key="2">
    <source>
        <dbReference type="Proteomes" id="UP000252081"/>
    </source>
</evidence>
<dbReference type="InterPro" id="IPR032719">
    <property type="entry name" value="WbsX"/>
</dbReference>
<dbReference type="Gene3D" id="3.20.20.80">
    <property type="entry name" value="Glycosidases"/>
    <property type="match status" value="1"/>
</dbReference>
<gene>
    <name evidence="1" type="ORF">DRW42_02700</name>
</gene>
<dbReference type="OrthoDB" id="9816424at2"/>
<dbReference type="AlphaFoldDB" id="A0A366LBY3"/>
<organism evidence="1 2">
    <name type="scientific">Pedobacter miscanthi</name>
    <dbReference type="NCBI Taxonomy" id="2259170"/>
    <lineage>
        <taxon>Bacteria</taxon>
        <taxon>Pseudomonadati</taxon>
        <taxon>Bacteroidota</taxon>
        <taxon>Sphingobacteriia</taxon>
        <taxon>Sphingobacteriales</taxon>
        <taxon>Sphingobacteriaceae</taxon>
        <taxon>Pedobacter</taxon>
    </lineage>
</organism>
<evidence type="ECO:0008006" key="3">
    <source>
        <dbReference type="Google" id="ProtNLM"/>
    </source>
</evidence>
<keyword evidence="2" id="KW-1185">Reference proteome</keyword>
<dbReference type="RefSeq" id="WP_113947305.1">
    <property type="nucleotide sequence ID" value="NZ_QNQU01000002.1"/>
</dbReference>
<protein>
    <recommendedName>
        <fullName evidence="3">Glycosyltransferase WbsX</fullName>
    </recommendedName>
</protein>
<reference evidence="1 2" key="1">
    <citation type="submission" date="2018-07" db="EMBL/GenBank/DDBJ databases">
        <title>A draft genome of a endophytic bacteria, a new species of Pedobacter.</title>
        <authorList>
            <person name="Zhang Z.D."/>
            <person name="Chen Z.J."/>
        </authorList>
    </citation>
    <scope>NUCLEOTIDE SEQUENCE [LARGE SCALE GENOMIC DNA]</scope>
    <source>
        <strain evidence="1 2">RS10</strain>
    </source>
</reference>
<evidence type="ECO:0000313" key="1">
    <source>
        <dbReference type="EMBL" id="RBQ11391.1"/>
    </source>
</evidence>
<accession>A0A366LBY3</accession>
<sequence>MNFRLKNRTVEMDSNKKSMEKLNRYSYLGLMALVTFTFACKKGGDQPSVDDNVLNYEIEIKPPTRNYILGAFYTNFGSGFNANIKEVPSIGKYAYPNALPTTIPASGVNVMTEQINMAKKAKLDYFVFSVRSANLDFNNYRNDSITVNAFLNAPNAKDMKFALSYNLNTASLGISNTIAIETLPARLESFYKDFQRMGADPNSYFKKDNYMKVNGKTLVIINNAQNLNANDCPAVYKEIRRRLSLLGFELYIVGMQDRWSPPQRFYYRFQNCVDAMYEYNMIDTRDYDRYFLFLQNVDQGWKYWKSMLQSWNIEFIPSISPAFNNLITNPASRNPNFLRNDGGLFYKKFCNVAKNNASASGLIFIDSWNNYNLDTQIESTQGYGDLYLDITRQEFKLN</sequence>
<comment type="caution">
    <text evidence="1">The sequence shown here is derived from an EMBL/GenBank/DDBJ whole genome shotgun (WGS) entry which is preliminary data.</text>
</comment>
<name>A0A366LBY3_9SPHI</name>
<dbReference type="Pfam" id="PF14307">
    <property type="entry name" value="Glyco_tran_WbsX"/>
    <property type="match status" value="1"/>
</dbReference>